<dbReference type="AlphaFoldDB" id="A0AAN5CYD1"/>
<keyword evidence="3" id="KW-1185">Reference proteome</keyword>
<evidence type="ECO:0008006" key="4">
    <source>
        <dbReference type="Google" id="ProtNLM"/>
    </source>
</evidence>
<dbReference type="Proteomes" id="UP001328107">
    <property type="component" value="Unassembled WGS sequence"/>
</dbReference>
<reference evidence="3" key="1">
    <citation type="submission" date="2022-10" db="EMBL/GenBank/DDBJ databases">
        <title>Genome assembly of Pristionchus species.</title>
        <authorList>
            <person name="Yoshida K."/>
            <person name="Sommer R.J."/>
        </authorList>
    </citation>
    <scope>NUCLEOTIDE SEQUENCE [LARGE SCALE GENOMIC DNA]</scope>
    <source>
        <strain evidence="3">RS5460</strain>
    </source>
</reference>
<name>A0AAN5CYD1_9BILA</name>
<keyword evidence="1" id="KW-0732">Signal</keyword>
<evidence type="ECO:0000256" key="1">
    <source>
        <dbReference type="SAM" id="SignalP"/>
    </source>
</evidence>
<feature type="signal peptide" evidence="1">
    <location>
        <begin position="1"/>
        <end position="23"/>
    </location>
</feature>
<sequence>SLPVVLFLLVFRSIVLFFHCAHSKRQNCRALELLRCRFFCASLQSLLLFSGNCGAVEGIRRVFR</sequence>
<feature type="non-terminal residue" evidence="2">
    <location>
        <position position="64"/>
    </location>
</feature>
<evidence type="ECO:0000313" key="3">
    <source>
        <dbReference type="Proteomes" id="UP001328107"/>
    </source>
</evidence>
<dbReference type="EMBL" id="BTRK01000005">
    <property type="protein sequence ID" value="GMR52359.1"/>
    <property type="molecule type" value="Genomic_DNA"/>
</dbReference>
<organism evidence="2 3">
    <name type="scientific">Pristionchus mayeri</name>
    <dbReference type="NCBI Taxonomy" id="1317129"/>
    <lineage>
        <taxon>Eukaryota</taxon>
        <taxon>Metazoa</taxon>
        <taxon>Ecdysozoa</taxon>
        <taxon>Nematoda</taxon>
        <taxon>Chromadorea</taxon>
        <taxon>Rhabditida</taxon>
        <taxon>Rhabditina</taxon>
        <taxon>Diplogasteromorpha</taxon>
        <taxon>Diplogasteroidea</taxon>
        <taxon>Neodiplogasteridae</taxon>
        <taxon>Pristionchus</taxon>
    </lineage>
</organism>
<protein>
    <recommendedName>
        <fullName evidence="4">Secreted protein</fullName>
    </recommendedName>
</protein>
<evidence type="ECO:0000313" key="2">
    <source>
        <dbReference type="EMBL" id="GMR52359.1"/>
    </source>
</evidence>
<gene>
    <name evidence="2" type="ORF">PMAYCL1PPCAC_22554</name>
</gene>
<comment type="caution">
    <text evidence="2">The sequence shown here is derived from an EMBL/GenBank/DDBJ whole genome shotgun (WGS) entry which is preliminary data.</text>
</comment>
<accession>A0AAN5CYD1</accession>
<feature type="non-terminal residue" evidence="2">
    <location>
        <position position="1"/>
    </location>
</feature>
<proteinExistence type="predicted"/>
<feature type="chain" id="PRO_5042856640" description="Secreted protein" evidence="1">
    <location>
        <begin position="24"/>
        <end position="64"/>
    </location>
</feature>